<evidence type="ECO:0008006" key="4">
    <source>
        <dbReference type="Google" id="ProtNLM"/>
    </source>
</evidence>
<name>A0ABX8TK14_9CAUL</name>
<feature type="chain" id="PRO_5047035051" description="Lipoprotein" evidence="1">
    <location>
        <begin position="21"/>
        <end position="109"/>
    </location>
</feature>
<gene>
    <name evidence="2" type="ORF">KWG56_03135</name>
</gene>
<dbReference type="Proteomes" id="UP000824334">
    <property type="component" value="Chromosome"/>
</dbReference>
<sequence length="109" mass="11682">MFAKPLIALLLILPLVGACAGSTQVLAPTVGCSSLIPRGWSEPVPSAALPSSDAVEADWQVFGIEQTGQLARANGRTSDVVEIVTSCEARDAKAVRQIERPWWRKLWPG</sequence>
<evidence type="ECO:0000313" key="3">
    <source>
        <dbReference type="Proteomes" id="UP000824334"/>
    </source>
</evidence>
<dbReference type="GeneID" id="94374243"/>
<dbReference type="EMBL" id="CP080034">
    <property type="protein sequence ID" value="QYC11019.1"/>
    <property type="molecule type" value="Genomic_DNA"/>
</dbReference>
<dbReference type="RefSeq" id="WP_219353676.1">
    <property type="nucleotide sequence ID" value="NZ_CP080034.1"/>
</dbReference>
<evidence type="ECO:0000313" key="2">
    <source>
        <dbReference type="EMBL" id="QYC11019.1"/>
    </source>
</evidence>
<feature type="signal peptide" evidence="1">
    <location>
        <begin position="1"/>
        <end position="20"/>
    </location>
</feature>
<keyword evidence="3" id="KW-1185">Reference proteome</keyword>
<accession>A0ABX8TK14</accession>
<protein>
    <recommendedName>
        <fullName evidence="4">Lipoprotein</fullName>
    </recommendedName>
</protein>
<keyword evidence="1" id="KW-0732">Signal</keyword>
<proteinExistence type="predicted"/>
<organism evidence="2 3">
    <name type="scientific">Brevundimonas nasdae</name>
    <dbReference type="NCBI Taxonomy" id="172043"/>
    <lineage>
        <taxon>Bacteria</taxon>
        <taxon>Pseudomonadati</taxon>
        <taxon>Pseudomonadota</taxon>
        <taxon>Alphaproteobacteria</taxon>
        <taxon>Caulobacterales</taxon>
        <taxon>Caulobacteraceae</taxon>
        <taxon>Brevundimonas</taxon>
    </lineage>
</organism>
<dbReference type="PROSITE" id="PS51257">
    <property type="entry name" value="PROKAR_LIPOPROTEIN"/>
    <property type="match status" value="1"/>
</dbReference>
<reference evidence="2 3" key="1">
    <citation type="submission" date="2021-07" db="EMBL/GenBank/DDBJ databases">
        <title>Isolation and characterization of bacteria from a gold mining with a capacity of golden bioaccumulation.</title>
        <authorList>
            <person name="Yang X.J."/>
        </authorList>
    </citation>
    <scope>NUCLEOTIDE SEQUENCE [LARGE SCALE GENOMIC DNA]</scope>
    <source>
        <strain evidence="2 3">Au29</strain>
    </source>
</reference>
<evidence type="ECO:0000256" key="1">
    <source>
        <dbReference type="SAM" id="SignalP"/>
    </source>
</evidence>